<keyword evidence="1" id="KW-1133">Transmembrane helix</keyword>
<dbReference type="Pfam" id="PF23959">
    <property type="entry name" value="DUF7288"/>
    <property type="match status" value="1"/>
</dbReference>
<gene>
    <name evidence="2" type="ORF">NP511_03955</name>
</gene>
<dbReference type="InterPro" id="IPR055712">
    <property type="entry name" value="DUF7288"/>
</dbReference>
<keyword evidence="3" id="KW-1185">Reference proteome</keyword>
<keyword evidence="1" id="KW-0812">Transmembrane</keyword>
<evidence type="ECO:0000313" key="2">
    <source>
        <dbReference type="EMBL" id="WMT08789.1"/>
    </source>
</evidence>
<protein>
    <submittedName>
        <fullName evidence="2">Uncharacterized protein</fullName>
    </submittedName>
</protein>
<proteinExistence type="predicted"/>
<sequence length="216" mass="23335">MSGIKRTGGGDRGQAYTLEGFIGSMVVLMAVLFALQSIVITPTTGGAADRTVQSQVQQETMDALTIAAQGQGQGENGTLSYMIRYWNDSEERFHGANATDSGDTYGAQSFNREAFVLGQILSDRYTETGSYYNVELVYQNGSTTDNVTMVNQGSPPESAITASRTVTLYDDDELTAPGSRDEGINLSEAENYPIPSAKNGDNNPIYNVVEVRVIVW</sequence>
<dbReference type="RefSeq" id="WP_049964498.1">
    <property type="nucleotide sequence ID" value="NZ_CP101873.1"/>
</dbReference>
<organism evidence="2 3">
    <name type="scientific">Natrinema thermotolerans</name>
    <dbReference type="NCBI Taxonomy" id="121872"/>
    <lineage>
        <taxon>Archaea</taxon>
        <taxon>Methanobacteriati</taxon>
        <taxon>Methanobacteriota</taxon>
        <taxon>Stenosarchaea group</taxon>
        <taxon>Halobacteria</taxon>
        <taxon>Halobacteriales</taxon>
        <taxon>Natrialbaceae</taxon>
        <taxon>Natrinema</taxon>
    </lineage>
</organism>
<reference evidence="2 3" key="1">
    <citation type="submission" date="2022-07" db="EMBL/GenBank/DDBJ databases">
        <title>Two temperate virus in Haloterrigena jeotgali A29.</title>
        <authorList>
            <person name="Deng X."/>
        </authorList>
    </citation>
    <scope>NUCLEOTIDE SEQUENCE [LARGE SCALE GENOMIC DNA]</scope>
    <source>
        <strain evidence="2 3">A29</strain>
    </source>
</reference>
<evidence type="ECO:0000256" key="1">
    <source>
        <dbReference type="SAM" id="Phobius"/>
    </source>
</evidence>
<dbReference type="Proteomes" id="UP001224926">
    <property type="component" value="Chromosome"/>
</dbReference>
<accession>A0AAF0PE34</accession>
<name>A0AAF0PE34_9EURY</name>
<dbReference type="GeneID" id="39860755"/>
<dbReference type="GeneID" id="84213066"/>
<keyword evidence="1" id="KW-0472">Membrane</keyword>
<evidence type="ECO:0000313" key="3">
    <source>
        <dbReference type="Proteomes" id="UP001224926"/>
    </source>
</evidence>
<feature type="transmembrane region" description="Helical" evidence="1">
    <location>
        <begin position="21"/>
        <end position="40"/>
    </location>
</feature>
<dbReference type="AlphaFoldDB" id="A0AAF0PE34"/>
<dbReference type="EMBL" id="CP101873">
    <property type="protein sequence ID" value="WMT08789.1"/>
    <property type="molecule type" value="Genomic_DNA"/>
</dbReference>